<keyword evidence="3 8" id="KW-0812">Transmembrane</keyword>
<evidence type="ECO:0000313" key="11">
    <source>
        <dbReference type="Proteomes" id="UP001152598"/>
    </source>
</evidence>
<dbReference type="InterPro" id="IPR029063">
    <property type="entry name" value="SAM-dependent_MTases_sf"/>
</dbReference>
<evidence type="ECO:0000256" key="3">
    <source>
        <dbReference type="ARBA" id="ARBA00022692"/>
    </source>
</evidence>
<dbReference type="Proteomes" id="UP001152598">
    <property type="component" value="Unassembled WGS sequence"/>
</dbReference>
<proteinExistence type="inferred from homology"/>
<sequence>MPLEADTRVLIDTNLKNLGWVFSGKEQNVFLERPKTDREKKNLKGKRPDYVLYSKDGEPLIIIEAKRKGRKIDDALQQGIHYADSLGATLVFATDGVFCKSFHTKEHKSPLLNGNEVDELIRESLALRFLNNSEVNTISPKVQYDRKELIKIFDEANNILRGDGLRAGTERFGEFANILFLKLISENEQIKKENGEDTNFDNSCSWESIKKIPITARIEYINQTVYKKLNILYNTTIFTPLTLRNNDILKEIMEKLDPLILTDVDSDIKGDAFEFSVARKGVVSHGTLLFIVLVVYPWISELGFSLLADAVLLFLCLSYIASIAGNLEQLGVPIPAYIKNKLAEEIKSKDDSISELFEGNKEEEN</sequence>
<evidence type="ECO:0000256" key="7">
    <source>
        <dbReference type="ARBA" id="ARBA00023600"/>
    </source>
</evidence>
<keyword evidence="4" id="KW-0680">Restriction system</keyword>
<accession>A0AAP3Z2H0</accession>
<evidence type="ECO:0000256" key="8">
    <source>
        <dbReference type="SAM" id="Phobius"/>
    </source>
</evidence>
<keyword evidence="5 8" id="KW-1133">Transmembrane helix</keyword>
<evidence type="ECO:0000259" key="9">
    <source>
        <dbReference type="Pfam" id="PF13588"/>
    </source>
</evidence>
<evidence type="ECO:0000256" key="1">
    <source>
        <dbReference type="ARBA" id="ARBA00004141"/>
    </source>
</evidence>
<name>A0AAP3Z2H0_9LACT</name>
<reference evidence="10" key="1">
    <citation type="submission" date="2022-10" db="EMBL/GenBank/DDBJ databases">
        <authorList>
            <person name="Turner M.S."/>
            <person name="Huang W."/>
        </authorList>
    </citation>
    <scope>NUCLEOTIDE SEQUENCE</scope>
    <source>
        <strain evidence="10">54</strain>
    </source>
</reference>
<comment type="similarity">
    <text evidence="2">Belongs to the N(4)/N(6)-methyltransferase family.</text>
</comment>
<comment type="subcellular location">
    <subcellularLocation>
        <location evidence="1">Membrane</location>
        <topology evidence="1">Multi-pass membrane protein</topology>
    </subcellularLocation>
</comment>
<gene>
    <name evidence="10" type="ORF">OGZ50_10555</name>
</gene>
<dbReference type="RefSeq" id="WP_180350368.1">
    <property type="nucleotide sequence ID" value="NZ_JAOWLT010000006.1"/>
</dbReference>
<dbReference type="Gene3D" id="1.20.1260.30">
    <property type="match status" value="1"/>
</dbReference>
<comment type="similarity">
    <text evidence="7">Belongs to the bacteriophage holin family. Cp-1 holin subfamily.</text>
</comment>
<dbReference type="AlphaFoldDB" id="A0AAP3Z2H0"/>
<evidence type="ECO:0000313" key="10">
    <source>
        <dbReference type="EMBL" id="MDG4977173.1"/>
    </source>
</evidence>
<evidence type="ECO:0000256" key="6">
    <source>
        <dbReference type="ARBA" id="ARBA00023136"/>
    </source>
</evidence>
<evidence type="ECO:0000256" key="4">
    <source>
        <dbReference type="ARBA" id="ARBA00022747"/>
    </source>
</evidence>
<evidence type="ECO:0000256" key="2">
    <source>
        <dbReference type="ARBA" id="ARBA00006594"/>
    </source>
</evidence>
<reference evidence="10" key="2">
    <citation type="journal article" date="2023" name="Food Microbiol.">
        <title>Evaluation of the fermentation potential of lactic acid bacteria isolated from herbs, fruits and vegetables as starter cultures in nut-based milk alternatives.</title>
        <authorList>
            <person name="Huang W."/>
            <person name="Dong A."/>
            <person name="Pham H.T."/>
            <person name="Zhou C."/>
            <person name="Huo Z."/>
            <person name="Watjen A.P."/>
            <person name="Prakash S."/>
            <person name="Bang-Berthelsen C.H."/>
            <person name="Turner M.S."/>
        </authorList>
    </citation>
    <scope>NUCLEOTIDE SEQUENCE</scope>
    <source>
        <strain evidence="10">54</strain>
    </source>
</reference>
<dbReference type="Pfam" id="PF05105">
    <property type="entry name" value="Phage_holin_4_1"/>
    <property type="match status" value="1"/>
</dbReference>
<dbReference type="InterPro" id="IPR006480">
    <property type="entry name" value="Phage_holin_4_1"/>
</dbReference>
<dbReference type="Pfam" id="PF13588">
    <property type="entry name" value="HSDR_N_2"/>
    <property type="match status" value="1"/>
</dbReference>
<feature type="transmembrane region" description="Helical" evidence="8">
    <location>
        <begin position="305"/>
        <end position="324"/>
    </location>
</feature>
<dbReference type="EMBL" id="JAOWLV010000006">
    <property type="protein sequence ID" value="MDG4977173.1"/>
    <property type="molecule type" value="Genomic_DNA"/>
</dbReference>
<dbReference type="SUPFAM" id="SSF53335">
    <property type="entry name" value="S-adenosyl-L-methionine-dependent methyltransferases"/>
    <property type="match status" value="1"/>
</dbReference>
<dbReference type="GO" id="GO:0009307">
    <property type="term" value="P:DNA restriction-modification system"/>
    <property type="evidence" value="ECO:0007669"/>
    <property type="project" value="UniProtKB-KW"/>
</dbReference>
<keyword evidence="6 8" id="KW-0472">Membrane</keyword>
<evidence type="ECO:0000256" key="5">
    <source>
        <dbReference type="ARBA" id="ARBA00022989"/>
    </source>
</evidence>
<dbReference type="InterPro" id="IPR038333">
    <property type="entry name" value="T1MK-like_N_sf"/>
</dbReference>
<dbReference type="InterPro" id="IPR029464">
    <property type="entry name" value="HSDR_N"/>
</dbReference>
<dbReference type="GO" id="GO:0016020">
    <property type="term" value="C:membrane"/>
    <property type="evidence" value="ECO:0007669"/>
    <property type="project" value="UniProtKB-SubCell"/>
</dbReference>
<feature type="domain" description="Type I restriction enzyme R protein N-terminal" evidence="9">
    <location>
        <begin position="43"/>
        <end position="108"/>
    </location>
</feature>
<feature type="transmembrane region" description="Helical" evidence="8">
    <location>
        <begin position="282"/>
        <end position="299"/>
    </location>
</feature>
<organism evidence="10 11">
    <name type="scientific">Lactococcus lactis</name>
    <dbReference type="NCBI Taxonomy" id="1358"/>
    <lineage>
        <taxon>Bacteria</taxon>
        <taxon>Bacillati</taxon>
        <taxon>Bacillota</taxon>
        <taxon>Bacilli</taxon>
        <taxon>Lactobacillales</taxon>
        <taxon>Streptococcaceae</taxon>
        <taxon>Lactococcus</taxon>
    </lineage>
</organism>
<comment type="caution">
    <text evidence="10">The sequence shown here is derived from an EMBL/GenBank/DDBJ whole genome shotgun (WGS) entry which is preliminary data.</text>
</comment>
<protein>
    <submittedName>
        <fullName evidence="10">Phage holin family protein</fullName>
    </submittedName>
</protein>
<dbReference type="Gene3D" id="3.90.1570.30">
    <property type="match status" value="1"/>
</dbReference>